<evidence type="ECO:0000313" key="11">
    <source>
        <dbReference type="Proteomes" id="UP001152795"/>
    </source>
</evidence>
<accession>A0A7D9J7P9</accession>
<dbReference type="Pfam" id="PF12874">
    <property type="entry name" value="zf-met"/>
    <property type="match status" value="1"/>
</dbReference>
<evidence type="ECO:0000256" key="7">
    <source>
        <dbReference type="ARBA" id="ARBA00023125"/>
    </source>
</evidence>
<sequence length="226" mass="25618">MAKSMKIYMKSSKALGIDVEALKPYGCDICKKRFRETKLLKNHKRTHTEEKRYECDVCDKKFAGPGRLAAHKRTHTGEKLHGSNVLQDKASHTGDKRFECDVFTLRRHKKRHNEGNQPYECEVCEAKFANEGNLSQHIMRHQDDDPILCRACGKKICKAQDVKKLKAVPHAAKDHGARASYKCDMCQEIESAEPSDIGFICSFCGLGFGVLSKLQDHMVIHEVVTD</sequence>
<dbReference type="SMART" id="SM00355">
    <property type="entry name" value="ZnF_C2H2"/>
    <property type="match status" value="4"/>
</dbReference>
<keyword evidence="5" id="KW-0862">Zinc</keyword>
<evidence type="ECO:0000256" key="9">
    <source>
        <dbReference type="ARBA" id="ARBA00023242"/>
    </source>
</evidence>
<dbReference type="PANTHER" id="PTHR24409">
    <property type="entry name" value="ZINC FINGER PROTEIN 142"/>
    <property type="match status" value="1"/>
</dbReference>
<keyword evidence="4" id="KW-0863">Zinc-finger</keyword>
<dbReference type="GO" id="GO:0005634">
    <property type="term" value="C:nucleus"/>
    <property type="evidence" value="ECO:0007669"/>
    <property type="project" value="UniProtKB-SubCell"/>
</dbReference>
<evidence type="ECO:0000256" key="4">
    <source>
        <dbReference type="ARBA" id="ARBA00022771"/>
    </source>
</evidence>
<name>A0A7D9J7P9_PARCT</name>
<dbReference type="FunFam" id="3.30.160.60:FF:002343">
    <property type="entry name" value="Zinc finger protein 33A"/>
    <property type="match status" value="1"/>
</dbReference>
<dbReference type="OrthoDB" id="3176202at2759"/>
<gene>
    <name evidence="10" type="ORF">PACLA_8A084603</name>
</gene>
<keyword evidence="9" id="KW-0539">Nucleus</keyword>
<dbReference type="InterPro" id="IPR013087">
    <property type="entry name" value="Znf_C2H2_type"/>
</dbReference>
<dbReference type="FunFam" id="3.30.160.60:FF:000322">
    <property type="entry name" value="GDNF-inducible zinc finger protein 1"/>
    <property type="match status" value="1"/>
</dbReference>
<protein>
    <submittedName>
        <fullName evidence="10">Zinc finger 271-like</fullName>
    </submittedName>
</protein>
<dbReference type="GO" id="GO:0000977">
    <property type="term" value="F:RNA polymerase II transcription regulatory region sequence-specific DNA binding"/>
    <property type="evidence" value="ECO:0007669"/>
    <property type="project" value="TreeGrafter"/>
</dbReference>
<dbReference type="Proteomes" id="UP001152795">
    <property type="component" value="Unassembled WGS sequence"/>
</dbReference>
<keyword evidence="8" id="KW-0804">Transcription</keyword>
<dbReference type="Pfam" id="PF00096">
    <property type="entry name" value="zf-C2H2"/>
    <property type="match status" value="2"/>
</dbReference>
<dbReference type="InterPro" id="IPR036236">
    <property type="entry name" value="Znf_C2H2_sf"/>
</dbReference>
<dbReference type="GO" id="GO:0008270">
    <property type="term" value="F:zinc ion binding"/>
    <property type="evidence" value="ECO:0007669"/>
    <property type="project" value="UniProtKB-KW"/>
</dbReference>
<dbReference type="EMBL" id="CACRXK020012708">
    <property type="protein sequence ID" value="CAB4023835.1"/>
    <property type="molecule type" value="Genomic_DNA"/>
</dbReference>
<evidence type="ECO:0000256" key="5">
    <source>
        <dbReference type="ARBA" id="ARBA00022833"/>
    </source>
</evidence>
<comment type="caution">
    <text evidence="10">The sequence shown here is derived from an EMBL/GenBank/DDBJ whole genome shotgun (WGS) entry which is preliminary data.</text>
</comment>
<dbReference type="SUPFAM" id="SSF57667">
    <property type="entry name" value="beta-beta-alpha zinc fingers"/>
    <property type="match status" value="2"/>
</dbReference>
<organism evidence="10 11">
    <name type="scientific">Paramuricea clavata</name>
    <name type="common">Red gorgonian</name>
    <name type="synonym">Violescent sea-whip</name>
    <dbReference type="NCBI Taxonomy" id="317549"/>
    <lineage>
        <taxon>Eukaryota</taxon>
        <taxon>Metazoa</taxon>
        <taxon>Cnidaria</taxon>
        <taxon>Anthozoa</taxon>
        <taxon>Octocorallia</taxon>
        <taxon>Malacalcyonacea</taxon>
        <taxon>Plexauridae</taxon>
        <taxon>Paramuricea</taxon>
    </lineage>
</organism>
<evidence type="ECO:0000256" key="8">
    <source>
        <dbReference type="ARBA" id="ARBA00023163"/>
    </source>
</evidence>
<reference evidence="10" key="1">
    <citation type="submission" date="2020-04" db="EMBL/GenBank/DDBJ databases">
        <authorList>
            <person name="Alioto T."/>
            <person name="Alioto T."/>
            <person name="Gomez Garrido J."/>
        </authorList>
    </citation>
    <scope>NUCLEOTIDE SEQUENCE</scope>
    <source>
        <strain evidence="10">A484AB</strain>
    </source>
</reference>
<evidence type="ECO:0000313" key="10">
    <source>
        <dbReference type="EMBL" id="CAB4023835.1"/>
    </source>
</evidence>
<proteinExistence type="predicted"/>
<dbReference type="PROSITE" id="PS00028">
    <property type="entry name" value="ZINC_FINGER_C2H2_1"/>
    <property type="match status" value="4"/>
</dbReference>
<keyword evidence="6" id="KW-0805">Transcription regulation</keyword>
<dbReference type="GO" id="GO:0000981">
    <property type="term" value="F:DNA-binding transcription factor activity, RNA polymerase II-specific"/>
    <property type="evidence" value="ECO:0007669"/>
    <property type="project" value="TreeGrafter"/>
</dbReference>
<keyword evidence="3" id="KW-0677">Repeat</keyword>
<keyword evidence="11" id="KW-1185">Reference proteome</keyword>
<comment type="subcellular location">
    <subcellularLocation>
        <location evidence="1">Nucleus</location>
    </subcellularLocation>
</comment>
<dbReference type="PROSITE" id="PS50157">
    <property type="entry name" value="ZINC_FINGER_C2H2_2"/>
    <property type="match status" value="4"/>
</dbReference>
<dbReference type="AlphaFoldDB" id="A0A7D9J7P9"/>
<evidence type="ECO:0000256" key="6">
    <source>
        <dbReference type="ARBA" id="ARBA00023015"/>
    </source>
</evidence>
<keyword evidence="7" id="KW-0238">DNA-binding</keyword>
<dbReference type="Gene3D" id="3.30.160.60">
    <property type="entry name" value="Classic Zinc Finger"/>
    <property type="match status" value="3"/>
</dbReference>
<evidence type="ECO:0000256" key="3">
    <source>
        <dbReference type="ARBA" id="ARBA00022737"/>
    </source>
</evidence>
<evidence type="ECO:0000256" key="1">
    <source>
        <dbReference type="ARBA" id="ARBA00004123"/>
    </source>
</evidence>
<evidence type="ECO:0000256" key="2">
    <source>
        <dbReference type="ARBA" id="ARBA00022723"/>
    </source>
</evidence>
<dbReference type="PANTHER" id="PTHR24409:SF361">
    <property type="entry name" value="C2H2-TYPE DOMAIN-CONTAINING PROTEIN"/>
    <property type="match status" value="1"/>
</dbReference>
<keyword evidence="2" id="KW-0479">Metal-binding</keyword>